<gene>
    <name evidence="2" type="ORF">EDF62_0584</name>
</gene>
<keyword evidence="3" id="KW-1185">Reference proteome</keyword>
<dbReference type="Proteomes" id="UP000295601">
    <property type="component" value="Unassembled WGS sequence"/>
</dbReference>
<proteinExistence type="predicted"/>
<sequence length="84" mass="9293">MTRQKRQPNHSSGLPPGLANDPFSFRVTASGELHVLRGGRTVTVLRGSSAERTRARLGRDLEHDQQVLARATGNYKRGTERGRV</sequence>
<dbReference type="AlphaFoldDB" id="A0A4R6S7U8"/>
<name>A0A4R6S7U8_9MICO</name>
<accession>A0A4R6S7U8</accession>
<reference evidence="2 3" key="1">
    <citation type="submission" date="2019-03" db="EMBL/GenBank/DDBJ databases">
        <title>Genomic analyses of the natural microbiome of Caenorhabditis elegans.</title>
        <authorList>
            <person name="Samuel B."/>
        </authorList>
    </citation>
    <scope>NUCLEOTIDE SEQUENCE [LARGE SCALE GENOMIC DNA]</scope>
    <source>
        <strain evidence="2 3">JUb18</strain>
    </source>
</reference>
<evidence type="ECO:0000256" key="1">
    <source>
        <dbReference type="SAM" id="MobiDB-lite"/>
    </source>
</evidence>
<comment type="caution">
    <text evidence="2">The sequence shown here is derived from an EMBL/GenBank/DDBJ whole genome shotgun (WGS) entry which is preliminary data.</text>
</comment>
<evidence type="ECO:0000313" key="2">
    <source>
        <dbReference type="EMBL" id="TDP95890.1"/>
    </source>
</evidence>
<dbReference type="OrthoDB" id="7869604at2"/>
<dbReference type="EMBL" id="SNYA01000001">
    <property type="protein sequence ID" value="TDP95890.1"/>
    <property type="molecule type" value="Genomic_DNA"/>
</dbReference>
<evidence type="ECO:0000313" key="3">
    <source>
        <dbReference type="Proteomes" id="UP000295601"/>
    </source>
</evidence>
<protein>
    <submittedName>
        <fullName evidence="2">Uncharacterized protein</fullName>
    </submittedName>
</protein>
<organism evidence="2 3">
    <name type="scientific">Leucobacter luti</name>
    <dbReference type="NCBI Taxonomy" id="340320"/>
    <lineage>
        <taxon>Bacteria</taxon>
        <taxon>Bacillati</taxon>
        <taxon>Actinomycetota</taxon>
        <taxon>Actinomycetes</taxon>
        <taxon>Micrococcales</taxon>
        <taxon>Microbacteriaceae</taxon>
        <taxon>Leucobacter</taxon>
    </lineage>
</organism>
<feature type="region of interest" description="Disordered" evidence="1">
    <location>
        <begin position="1"/>
        <end position="23"/>
    </location>
</feature>